<gene>
    <name evidence="9" type="ORF">Clacol_001450</name>
</gene>
<evidence type="ECO:0000256" key="3">
    <source>
        <dbReference type="ARBA" id="ARBA00022771"/>
    </source>
</evidence>
<dbReference type="PANTHER" id="PTHR46395:SF1">
    <property type="entry name" value="ADP-RIBOSYLATION FACTOR GTPASE-ACTIVATING PROTEIN 1"/>
    <property type="match status" value="1"/>
</dbReference>
<evidence type="ECO:0000256" key="1">
    <source>
        <dbReference type="ARBA" id="ARBA00022468"/>
    </source>
</evidence>
<dbReference type="GO" id="GO:0030100">
    <property type="term" value="P:regulation of endocytosis"/>
    <property type="evidence" value="ECO:0007669"/>
    <property type="project" value="TreeGrafter"/>
</dbReference>
<keyword evidence="7" id="KW-0812">Transmembrane</keyword>
<dbReference type="SMART" id="SM00105">
    <property type="entry name" value="ArfGap"/>
    <property type="match status" value="1"/>
</dbReference>
<organism evidence="9 10">
    <name type="scientific">Clathrus columnatus</name>
    <dbReference type="NCBI Taxonomy" id="1419009"/>
    <lineage>
        <taxon>Eukaryota</taxon>
        <taxon>Fungi</taxon>
        <taxon>Dikarya</taxon>
        <taxon>Basidiomycota</taxon>
        <taxon>Agaricomycotina</taxon>
        <taxon>Agaricomycetes</taxon>
        <taxon>Phallomycetidae</taxon>
        <taxon>Phallales</taxon>
        <taxon>Clathraceae</taxon>
        <taxon>Clathrus</taxon>
    </lineage>
</organism>
<keyword evidence="1" id="KW-0343">GTPase activation</keyword>
<dbReference type="GO" id="GO:0005096">
    <property type="term" value="F:GTPase activator activity"/>
    <property type="evidence" value="ECO:0007669"/>
    <property type="project" value="UniProtKB-KW"/>
</dbReference>
<evidence type="ECO:0000256" key="7">
    <source>
        <dbReference type="SAM" id="Phobius"/>
    </source>
</evidence>
<sequence length="406" mass="43761">MCLQCAGVHRGFGVHISFVRSISMDAWQEEQLRRMKLGGNAPFKKFLEEYPSDQSGYIPGMTPHEKYHCWAATQYREKLTAQLENKPWSPSPPTTSRPSSAQGLRKSRTSNRSTSGLGRTSSPSPEPTKNESYFASLGATNAQRPDYLPPSQGGRYTGFGNTPDPDPLQTSSSSEMQTEAIRVLSRGWSVFTGAVAAVSETVVKPGLEKVADPEFREKVGGIMSAASQKAAVAAGQANAWGRNQFGVDVGESVGAMVDKVKSNVLGGPGGGYEPVEQNPWAEPEETSALYGGAQEDDFFKTNMNKATTSYNNKTDDSISKTNASLPSYSQATAPSVITTTTTDHINDYGPGPLGSVLPYFDPNSEWAMRQGARRARRRFLVAFLWAVVVWLAVGALLAGGIEGDVI</sequence>
<evidence type="ECO:0000259" key="8">
    <source>
        <dbReference type="PROSITE" id="PS50115"/>
    </source>
</evidence>
<proteinExistence type="predicted"/>
<dbReference type="GO" id="GO:0000139">
    <property type="term" value="C:Golgi membrane"/>
    <property type="evidence" value="ECO:0007669"/>
    <property type="project" value="TreeGrafter"/>
</dbReference>
<dbReference type="Pfam" id="PF01412">
    <property type="entry name" value="ArfGap"/>
    <property type="match status" value="1"/>
</dbReference>
<dbReference type="SUPFAM" id="SSF57863">
    <property type="entry name" value="ArfGap/RecO-like zinc finger"/>
    <property type="match status" value="1"/>
</dbReference>
<dbReference type="GO" id="GO:0032012">
    <property type="term" value="P:regulation of ARF protein signal transduction"/>
    <property type="evidence" value="ECO:0007669"/>
    <property type="project" value="TreeGrafter"/>
</dbReference>
<dbReference type="AlphaFoldDB" id="A0AAV5A2M6"/>
<evidence type="ECO:0000256" key="6">
    <source>
        <dbReference type="SAM" id="MobiDB-lite"/>
    </source>
</evidence>
<dbReference type="Proteomes" id="UP001050691">
    <property type="component" value="Unassembled WGS sequence"/>
</dbReference>
<keyword evidence="4" id="KW-0862">Zinc</keyword>
<dbReference type="InterPro" id="IPR001164">
    <property type="entry name" value="ArfGAP_dom"/>
</dbReference>
<evidence type="ECO:0000313" key="10">
    <source>
        <dbReference type="Proteomes" id="UP001050691"/>
    </source>
</evidence>
<feature type="compositionally biased region" description="Polar residues" evidence="6">
    <location>
        <begin position="110"/>
        <end position="123"/>
    </location>
</feature>
<dbReference type="PANTHER" id="PTHR46395">
    <property type="entry name" value="ADP-RIBOSYLATION FACTOR GTPASE-ACTIVATING PROTEIN 1"/>
    <property type="match status" value="1"/>
</dbReference>
<keyword evidence="7" id="KW-0472">Membrane</keyword>
<keyword evidence="3 5" id="KW-0863">Zinc-finger</keyword>
<evidence type="ECO:0000256" key="5">
    <source>
        <dbReference type="PROSITE-ProRule" id="PRU00288"/>
    </source>
</evidence>
<dbReference type="PROSITE" id="PS50115">
    <property type="entry name" value="ARFGAP"/>
    <property type="match status" value="1"/>
</dbReference>
<evidence type="ECO:0000256" key="4">
    <source>
        <dbReference type="ARBA" id="ARBA00022833"/>
    </source>
</evidence>
<name>A0AAV5A2M6_9AGAM</name>
<dbReference type="EMBL" id="BPWL01000002">
    <property type="protein sequence ID" value="GJJ07250.1"/>
    <property type="molecule type" value="Genomic_DNA"/>
</dbReference>
<dbReference type="InterPro" id="IPR038508">
    <property type="entry name" value="ArfGAP_dom_sf"/>
</dbReference>
<protein>
    <recommendedName>
        <fullName evidence="8">Arf-GAP domain-containing protein</fullName>
    </recommendedName>
</protein>
<keyword evidence="10" id="KW-1185">Reference proteome</keyword>
<feature type="compositionally biased region" description="Polar residues" evidence="6">
    <location>
        <begin position="130"/>
        <end position="143"/>
    </location>
</feature>
<accession>A0AAV5A2M6</accession>
<keyword evidence="7" id="KW-1133">Transmembrane helix</keyword>
<dbReference type="InterPro" id="IPR037278">
    <property type="entry name" value="ARFGAP/RecO"/>
</dbReference>
<dbReference type="Gene3D" id="1.10.220.150">
    <property type="entry name" value="Arf GTPase activating protein"/>
    <property type="match status" value="1"/>
</dbReference>
<feature type="region of interest" description="Disordered" evidence="6">
    <location>
        <begin position="83"/>
        <end position="177"/>
    </location>
</feature>
<evidence type="ECO:0000313" key="9">
    <source>
        <dbReference type="EMBL" id="GJJ07250.1"/>
    </source>
</evidence>
<feature type="transmembrane region" description="Helical" evidence="7">
    <location>
        <begin position="379"/>
        <end position="401"/>
    </location>
</feature>
<dbReference type="GO" id="GO:0008270">
    <property type="term" value="F:zinc ion binding"/>
    <property type="evidence" value="ECO:0007669"/>
    <property type="project" value="UniProtKB-KW"/>
</dbReference>
<comment type="caution">
    <text evidence="9">The sequence shown here is derived from an EMBL/GenBank/DDBJ whole genome shotgun (WGS) entry which is preliminary data.</text>
</comment>
<keyword evidence="2" id="KW-0479">Metal-binding</keyword>
<feature type="domain" description="Arf-GAP" evidence="8">
    <location>
        <begin position="1"/>
        <end position="88"/>
    </location>
</feature>
<reference evidence="9" key="1">
    <citation type="submission" date="2021-10" db="EMBL/GenBank/DDBJ databases">
        <title>De novo Genome Assembly of Clathrus columnatus (Basidiomycota, Fungi) Using Illumina and Nanopore Sequence Data.</title>
        <authorList>
            <person name="Ogiso-Tanaka E."/>
            <person name="Itagaki H."/>
            <person name="Hosoya T."/>
            <person name="Hosaka K."/>
        </authorList>
    </citation>
    <scope>NUCLEOTIDE SEQUENCE</scope>
    <source>
        <strain evidence="9">MO-923</strain>
    </source>
</reference>
<feature type="compositionally biased region" description="Polar residues" evidence="6">
    <location>
        <begin position="168"/>
        <end position="177"/>
    </location>
</feature>
<evidence type="ECO:0000256" key="2">
    <source>
        <dbReference type="ARBA" id="ARBA00022723"/>
    </source>
</evidence>